<feature type="transmembrane region" description="Helical" evidence="1">
    <location>
        <begin position="120"/>
        <end position="143"/>
    </location>
</feature>
<keyword evidence="1" id="KW-0472">Membrane</keyword>
<dbReference type="EMBL" id="KV748455">
    <property type="protein sequence ID" value="OCL15366.1"/>
    <property type="molecule type" value="Genomic_DNA"/>
</dbReference>
<dbReference type="AlphaFoldDB" id="A0A8E2FEC2"/>
<evidence type="ECO:0000313" key="3">
    <source>
        <dbReference type="EMBL" id="OCL15366.1"/>
    </source>
</evidence>
<gene>
    <name evidence="3" type="ORF">AOQ84DRAFT_19270</name>
</gene>
<evidence type="ECO:0000256" key="1">
    <source>
        <dbReference type="SAM" id="Phobius"/>
    </source>
</evidence>
<proteinExistence type="predicted"/>
<evidence type="ECO:0000313" key="4">
    <source>
        <dbReference type="Proteomes" id="UP000250140"/>
    </source>
</evidence>
<feature type="chain" id="PRO_5034888632" evidence="2">
    <location>
        <begin position="22"/>
        <end position="153"/>
    </location>
</feature>
<keyword evidence="1" id="KW-1133">Transmembrane helix</keyword>
<feature type="transmembrane region" description="Helical" evidence="1">
    <location>
        <begin position="31"/>
        <end position="51"/>
    </location>
</feature>
<keyword evidence="4" id="KW-1185">Reference proteome</keyword>
<feature type="signal peptide" evidence="2">
    <location>
        <begin position="1"/>
        <end position="21"/>
    </location>
</feature>
<keyword evidence="2" id="KW-0732">Signal</keyword>
<organism evidence="3 4">
    <name type="scientific">Glonium stellatum</name>
    <dbReference type="NCBI Taxonomy" id="574774"/>
    <lineage>
        <taxon>Eukaryota</taxon>
        <taxon>Fungi</taxon>
        <taxon>Dikarya</taxon>
        <taxon>Ascomycota</taxon>
        <taxon>Pezizomycotina</taxon>
        <taxon>Dothideomycetes</taxon>
        <taxon>Pleosporomycetidae</taxon>
        <taxon>Gloniales</taxon>
        <taxon>Gloniaceae</taxon>
        <taxon>Glonium</taxon>
    </lineage>
</organism>
<name>A0A8E2FEC2_9PEZI</name>
<dbReference type="Proteomes" id="UP000250140">
    <property type="component" value="Unassembled WGS sequence"/>
</dbReference>
<accession>A0A8E2FEC2</accession>
<protein>
    <submittedName>
        <fullName evidence="3">Uncharacterized protein</fullName>
    </submittedName>
</protein>
<keyword evidence="1" id="KW-0812">Transmembrane</keyword>
<evidence type="ECO:0000256" key="2">
    <source>
        <dbReference type="SAM" id="SignalP"/>
    </source>
</evidence>
<sequence length="153" mass="17289">MKLGSIILVLYLPLLAKGAMAFIPGVMTSILALSLPCCTISLPVFLSWFDFHLKQRSGKRYPLHYDSLIFHLYPSPMVMCFCYGGGRALKLPRLELPPSCFICFWGHSGDGIMKLRKKNCFLRIMFSHFLGGFCGFRAILLLFSATTSCRTRH</sequence>
<reference evidence="3 4" key="1">
    <citation type="journal article" date="2016" name="Nat. Commun.">
        <title>Ectomycorrhizal ecology is imprinted in the genome of the dominant symbiotic fungus Cenococcum geophilum.</title>
        <authorList>
            <consortium name="DOE Joint Genome Institute"/>
            <person name="Peter M."/>
            <person name="Kohler A."/>
            <person name="Ohm R.A."/>
            <person name="Kuo A."/>
            <person name="Krutzmann J."/>
            <person name="Morin E."/>
            <person name="Arend M."/>
            <person name="Barry K.W."/>
            <person name="Binder M."/>
            <person name="Choi C."/>
            <person name="Clum A."/>
            <person name="Copeland A."/>
            <person name="Grisel N."/>
            <person name="Haridas S."/>
            <person name="Kipfer T."/>
            <person name="LaButti K."/>
            <person name="Lindquist E."/>
            <person name="Lipzen A."/>
            <person name="Maire R."/>
            <person name="Meier B."/>
            <person name="Mihaltcheva S."/>
            <person name="Molinier V."/>
            <person name="Murat C."/>
            <person name="Poggeler S."/>
            <person name="Quandt C.A."/>
            <person name="Sperisen C."/>
            <person name="Tritt A."/>
            <person name="Tisserant E."/>
            <person name="Crous P.W."/>
            <person name="Henrissat B."/>
            <person name="Nehls U."/>
            <person name="Egli S."/>
            <person name="Spatafora J.W."/>
            <person name="Grigoriev I.V."/>
            <person name="Martin F.M."/>
        </authorList>
    </citation>
    <scope>NUCLEOTIDE SEQUENCE [LARGE SCALE GENOMIC DNA]</scope>
    <source>
        <strain evidence="3 4">CBS 207.34</strain>
    </source>
</reference>